<evidence type="ECO:0000259" key="5">
    <source>
        <dbReference type="PROSITE" id="PS00624"/>
    </source>
</evidence>
<comment type="cofactor">
    <cofactor evidence="2">
        <name>FAD</name>
        <dbReference type="ChEBI" id="CHEBI:57692"/>
    </cofactor>
</comment>
<evidence type="ECO:0000256" key="3">
    <source>
        <dbReference type="RuleBase" id="RU003968"/>
    </source>
</evidence>
<dbReference type="PANTHER" id="PTHR11552">
    <property type="entry name" value="GLUCOSE-METHANOL-CHOLINE GMC OXIDOREDUCTASE"/>
    <property type="match status" value="1"/>
</dbReference>
<dbReference type="PIRSF" id="PIRSF000137">
    <property type="entry name" value="Alcohol_oxidase"/>
    <property type="match status" value="1"/>
</dbReference>
<dbReference type="SUPFAM" id="SSF51905">
    <property type="entry name" value="FAD/NAD(P)-binding domain"/>
    <property type="match status" value="1"/>
</dbReference>
<organism evidence="6 7">
    <name type="scientific">Rhynocoris fuscipes</name>
    <dbReference type="NCBI Taxonomy" id="488301"/>
    <lineage>
        <taxon>Eukaryota</taxon>
        <taxon>Metazoa</taxon>
        <taxon>Ecdysozoa</taxon>
        <taxon>Arthropoda</taxon>
        <taxon>Hexapoda</taxon>
        <taxon>Insecta</taxon>
        <taxon>Pterygota</taxon>
        <taxon>Neoptera</taxon>
        <taxon>Paraneoptera</taxon>
        <taxon>Hemiptera</taxon>
        <taxon>Heteroptera</taxon>
        <taxon>Panheteroptera</taxon>
        <taxon>Cimicomorpha</taxon>
        <taxon>Reduviidae</taxon>
        <taxon>Harpactorinae</taxon>
        <taxon>Harpactorini</taxon>
        <taxon>Rhynocoris</taxon>
    </lineage>
</organism>
<accession>A0AAW1CGH9</accession>
<keyword evidence="7" id="KW-1185">Reference proteome</keyword>
<dbReference type="InterPro" id="IPR036188">
    <property type="entry name" value="FAD/NAD-bd_sf"/>
</dbReference>
<evidence type="ECO:0000313" key="6">
    <source>
        <dbReference type="EMBL" id="KAK9497893.1"/>
    </source>
</evidence>
<proteinExistence type="inferred from homology"/>
<evidence type="ECO:0000256" key="1">
    <source>
        <dbReference type="ARBA" id="ARBA00010790"/>
    </source>
</evidence>
<feature type="domain" description="Glucose-methanol-choline oxidoreductase N-terminal" evidence="4">
    <location>
        <begin position="142"/>
        <end position="165"/>
    </location>
</feature>
<dbReference type="PANTHER" id="PTHR11552:SF217">
    <property type="entry name" value="GLUCOSE DEHYDROGENASE [FAD, QUINONE]"/>
    <property type="match status" value="1"/>
</dbReference>
<name>A0AAW1CGH9_9HEMI</name>
<gene>
    <name evidence="6" type="ORF">O3M35_003797</name>
</gene>
<evidence type="ECO:0000256" key="2">
    <source>
        <dbReference type="PIRSR" id="PIRSR000137-2"/>
    </source>
</evidence>
<evidence type="ECO:0000259" key="4">
    <source>
        <dbReference type="PROSITE" id="PS00623"/>
    </source>
</evidence>
<feature type="binding site" evidence="2">
    <location>
        <position position="281"/>
    </location>
    <ligand>
        <name>FAD</name>
        <dbReference type="ChEBI" id="CHEBI:57692"/>
    </ligand>
</feature>
<dbReference type="PROSITE" id="PS00624">
    <property type="entry name" value="GMC_OXRED_2"/>
    <property type="match status" value="1"/>
</dbReference>
<dbReference type="Pfam" id="PF05199">
    <property type="entry name" value="GMC_oxred_C"/>
    <property type="match status" value="1"/>
</dbReference>
<comment type="caution">
    <text evidence="6">The sequence shown here is derived from an EMBL/GenBank/DDBJ whole genome shotgun (WGS) entry which is preliminary data.</text>
</comment>
<dbReference type="Proteomes" id="UP001461498">
    <property type="component" value="Unassembled WGS sequence"/>
</dbReference>
<comment type="similarity">
    <text evidence="1 3">Belongs to the GMC oxidoreductase family.</text>
</comment>
<reference evidence="6 7" key="1">
    <citation type="submission" date="2022-12" db="EMBL/GenBank/DDBJ databases">
        <title>Chromosome-level genome assembly of true bugs.</title>
        <authorList>
            <person name="Ma L."/>
            <person name="Li H."/>
        </authorList>
    </citation>
    <scope>NUCLEOTIDE SEQUENCE [LARGE SCALE GENOMIC DNA]</scope>
    <source>
        <strain evidence="6">Lab_2022b</strain>
    </source>
</reference>
<sequence length="623" mass="68422">MFMFFQMNCNCGTREPGPTLASTCGGSAFMLFMGLLEVFIRSQCDLEDPCGRPVSRTVPDREYDFIIVGGGTAGSVVASRLSEVPHWRVLLIEAGGQEPTGSQVPSMFLNFLGSSIDWSYKTEPEEMACLNENERRCSWPRGKVLGGTSVMNGMMYMRGARKDYDDWAKMGNTGWSYQDVLPYFLKSEDNLQAEIMDPGYHGVGGLLTVTQFPYHAPLAHAILQAGMEIGYPIRDLNGASHTGFAIAQTTSRNGSRLSTAKAFLRPAKDRPNLHIMLNTTVTRILINETSKEAYGVEIIRGNGQMERILSKLEVIVCGGAVNSPQILLLSGIGPEADLRKAGVKFVHNLDGVGKNLHNHVAFFLTFFMNDTATTPLNWATAMEYLLFRDGLMSSTGLSEVTGFANTKFQDPKEDFPDIQLFFGGFLANCARTGQVGERADGGNGTDPVPQRTINIIPAVLHPKSRGYIKLKNNNPLEAPLIYARYLTDPADVATLVEGIKIAIKLSETSALQKYGLRLDRTPVEGCENLAYGCDAYWECAVRRSTGPENHQAGSCRMGPIGDPGAVVDPELRVQGIDRLRVMDASIMPKVTTGNTNAPTIMIAEKGADMTKNRWLGQRMWKKW</sequence>
<dbReference type="InterPro" id="IPR007867">
    <property type="entry name" value="GMC_OxRtase_C"/>
</dbReference>
<dbReference type="Gene3D" id="3.50.50.60">
    <property type="entry name" value="FAD/NAD(P)-binding domain"/>
    <property type="match status" value="1"/>
</dbReference>
<dbReference type="EMBL" id="JAPXFL010000013">
    <property type="protein sequence ID" value="KAK9497893.1"/>
    <property type="molecule type" value="Genomic_DNA"/>
</dbReference>
<dbReference type="Pfam" id="PF00732">
    <property type="entry name" value="GMC_oxred_N"/>
    <property type="match status" value="1"/>
</dbReference>
<dbReference type="GO" id="GO:0016614">
    <property type="term" value="F:oxidoreductase activity, acting on CH-OH group of donors"/>
    <property type="evidence" value="ECO:0007669"/>
    <property type="project" value="InterPro"/>
</dbReference>
<feature type="binding site" evidence="2">
    <location>
        <position position="148"/>
    </location>
    <ligand>
        <name>FAD</name>
        <dbReference type="ChEBI" id="CHEBI:57692"/>
    </ligand>
</feature>
<dbReference type="InterPro" id="IPR012132">
    <property type="entry name" value="GMC_OxRdtase"/>
</dbReference>
<dbReference type="InterPro" id="IPR000172">
    <property type="entry name" value="GMC_OxRdtase_N"/>
</dbReference>
<feature type="domain" description="Glucose-methanol-choline oxidoreductase N-terminal" evidence="5">
    <location>
        <begin position="319"/>
        <end position="333"/>
    </location>
</feature>
<dbReference type="GO" id="GO:0050660">
    <property type="term" value="F:flavin adenine dinucleotide binding"/>
    <property type="evidence" value="ECO:0007669"/>
    <property type="project" value="InterPro"/>
</dbReference>
<evidence type="ECO:0000313" key="7">
    <source>
        <dbReference type="Proteomes" id="UP001461498"/>
    </source>
</evidence>
<protein>
    <recommendedName>
        <fullName evidence="4 5">Glucose-methanol-choline oxidoreductase N-terminal domain-containing protein</fullName>
    </recommendedName>
</protein>
<keyword evidence="2 3" id="KW-0274">FAD</keyword>
<dbReference type="Gene3D" id="3.30.560.10">
    <property type="entry name" value="Glucose Oxidase, domain 3"/>
    <property type="match status" value="1"/>
</dbReference>
<dbReference type="PROSITE" id="PS00623">
    <property type="entry name" value="GMC_OXRED_1"/>
    <property type="match status" value="1"/>
</dbReference>
<dbReference type="SUPFAM" id="SSF54373">
    <property type="entry name" value="FAD-linked reductases, C-terminal domain"/>
    <property type="match status" value="1"/>
</dbReference>
<feature type="binding site" evidence="2">
    <location>
        <position position="144"/>
    </location>
    <ligand>
        <name>FAD</name>
        <dbReference type="ChEBI" id="CHEBI:57692"/>
    </ligand>
</feature>
<keyword evidence="3" id="KW-0285">Flavoprotein</keyword>
<dbReference type="AlphaFoldDB" id="A0AAW1CGH9"/>